<dbReference type="PANTHER" id="PTHR15427">
    <property type="entry name" value="EMILIN ELASTIN MICROFIBRIL INTERFACE-LOCATED PROTEIN ELASTIN MICROFIBRIL INTERFACER"/>
    <property type="match status" value="1"/>
</dbReference>
<reference evidence="4 5" key="1">
    <citation type="submission" date="2022-12" db="EMBL/GenBank/DDBJ databases">
        <title>Chromosome-level genome of Tegillarca granosa.</title>
        <authorList>
            <person name="Kim J."/>
        </authorList>
    </citation>
    <scope>NUCLEOTIDE SEQUENCE [LARGE SCALE GENOMIC DNA]</scope>
    <source>
        <strain evidence="4">Teg-2019</strain>
        <tissue evidence="4">Adductor muscle</tissue>
    </source>
</reference>
<keyword evidence="5" id="KW-1185">Reference proteome</keyword>
<evidence type="ECO:0000256" key="2">
    <source>
        <dbReference type="ARBA" id="ARBA00022525"/>
    </source>
</evidence>
<comment type="subcellular location">
    <subcellularLocation>
        <location evidence="1">Secreted</location>
    </subcellularLocation>
</comment>
<dbReference type="InterPro" id="IPR008983">
    <property type="entry name" value="Tumour_necrosis_fac-like_dom"/>
</dbReference>
<protein>
    <recommendedName>
        <fullName evidence="3">C1q domain-containing protein</fullName>
    </recommendedName>
</protein>
<dbReference type="Gene3D" id="2.60.120.40">
    <property type="match status" value="1"/>
</dbReference>
<evidence type="ECO:0000256" key="1">
    <source>
        <dbReference type="ARBA" id="ARBA00004613"/>
    </source>
</evidence>
<dbReference type="PANTHER" id="PTHR15427:SF33">
    <property type="entry name" value="COLLAGEN IV NC1 DOMAIN-CONTAINING PROTEIN"/>
    <property type="match status" value="1"/>
</dbReference>
<name>A0ABQ9FQX6_TEGGR</name>
<keyword evidence="2" id="KW-0964">Secreted</keyword>
<accession>A0ABQ9FQX6</accession>
<organism evidence="4 5">
    <name type="scientific">Tegillarca granosa</name>
    <name type="common">Malaysian cockle</name>
    <name type="synonym">Anadara granosa</name>
    <dbReference type="NCBI Taxonomy" id="220873"/>
    <lineage>
        <taxon>Eukaryota</taxon>
        <taxon>Metazoa</taxon>
        <taxon>Spiralia</taxon>
        <taxon>Lophotrochozoa</taxon>
        <taxon>Mollusca</taxon>
        <taxon>Bivalvia</taxon>
        <taxon>Autobranchia</taxon>
        <taxon>Pteriomorphia</taxon>
        <taxon>Arcoida</taxon>
        <taxon>Arcoidea</taxon>
        <taxon>Arcidae</taxon>
        <taxon>Tegillarca</taxon>
    </lineage>
</organism>
<dbReference type="Proteomes" id="UP001217089">
    <property type="component" value="Unassembled WGS sequence"/>
</dbReference>
<dbReference type="SMART" id="SM00110">
    <property type="entry name" value="C1Q"/>
    <property type="match status" value="1"/>
</dbReference>
<evidence type="ECO:0000259" key="3">
    <source>
        <dbReference type="PROSITE" id="PS50871"/>
    </source>
</evidence>
<dbReference type="InterPro" id="IPR001073">
    <property type="entry name" value="C1q_dom"/>
</dbReference>
<dbReference type="SUPFAM" id="SSF49842">
    <property type="entry name" value="TNF-like"/>
    <property type="match status" value="1"/>
</dbReference>
<dbReference type="EMBL" id="JARBDR010000164">
    <property type="protein sequence ID" value="KAJ8319679.1"/>
    <property type="molecule type" value="Genomic_DNA"/>
</dbReference>
<dbReference type="PRINTS" id="PR00007">
    <property type="entry name" value="COMPLEMNTC1Q"/>
</dbReference>
<sequence length="141" mass="15843">MDTFHLVISFVLAYNDNRKQIAFTTRLGHYPTTSSALVFKKVITNIGGGYNVSDGIFYCSKDGLYTFTVTLEGFKRINVAGFLMKNNQIVAFVYEHGAQSGFQTLSVTIALKLVSGDRVWVKGDRIQYDYYSYFTGVYIGP</sequence>
<dbReference type="PROSITE" id="PS50871">
    <property type="entry name" value="C1Q"/>
    <property type="match status" value="1"/>
</dbReference>
<evidence type="ECO:0000313" key="4">
    <source>
        <dbReference type="EMBL" id="KAJ8319679.1"/>
    </source>
</evidence>
<proteinExistence type="predicted"/>
<feature type="domain" description="C1q" evidence="3">
    <location>
        <begin position="16"/>
        <end position="141"/>
    </location>
</feature>
<comment type="caution">
    <text evidence="4">The sequence shown here is derived from an EMBL/GenBank/DDBJ whole genome shotgun (WGS) entry which is preliminary data.</text>
</comment>
<dbReference type="InterPro" id="IPR050392">
    <property type="entry name" value="Collagen/C1q_domain"/>
</dbReference>
<evidence type="ECO:0000313" key="5">
    <source>
        <dbReference type="Proteomes" id="UP001217089"/>
    </source>
</evidence>
<dbReference type="Pfam" id="PF00386">
    <property type="entry name" value="C1q"/>
    <property type="match status" value="1"/>
</dbReference>
<gene>
    <name evidence="4" type="ORF">KUTeg_002774</name>
</gene>